<feature type="transmembrane region" description="Helical" evidence="1">
    <location>
        <begin position="150"/>
        <end position="173"/>
    </location>
</feature>
<sequence>MRTHEPGMSSNATVAWFRAVHQQIMEDDSDRMWGDIFRDISKILWYIHAVWLAVILVVAVAVAVFHKDWLLEDGPDISEGPTEANMDALGSLRKHFQSLWASVERSCKILFASLNSHVTGIVSFVGFQKIVANRIVAASRPGIAGGGADDFLLCTCIAVSALGILTSLVFLGIDYMRRRVIDSAWQDELRLELASKRIDSTGLGRILIFLTGLLLLLYLVVIYQNCKEEAFHVDRWLVLRRICSCATVVLYLSNLNGLFESPKMPFKDMKDIPAQSIDVEAYLQKHGGDSALTSPFRRKLGELSGWLAGEDLGQFVQKGSRHALFPNEPRTAWVHVILGLLLVGVAPFAFQLAMSELFVTPAIVDLRPLSAMLIPKFHPGLKLHTYRLLVNPASSRLQVSPKFSQASSVSICCATGSSYPPCEKIPFDHSLLSFDERPAALQVPIASVSAQCELTVRGLSRDDTTRLHLTVETVNKYHFSDCVEDVCSCGRGFQGKPYNASDNASDGAGPNANTCTPAPCNITGSNEESGLKCRCSDGFRGNITWDGPDPQGTCLPAPCNVNNSNGKFGLECACADSYAGNITWSGTAATGNCEPAVCMVAHAVGNGNGCRCEDGFAGKIAWKGPDAQGSCTPAICNIANSNLELGHSCRCSSGFAGNITWKEDVSSGTCEPAECAVEHSNEKHGFACACTDGFIGNITWNGSTANGPCEPAPCNVANTSGKGPSCTCRDGFEGNITWHGAVADGSCRPASCSVNNSNMKSWPDCRCKTRGCQDALPTSSIQCGPALPQSAVAAVLLMRSCSKSRL</sequence>
<evidence type="ECO:0000313" key="4">
    <source>
        <dbReference type="Proteomes" id="UP000604046"/>
    </source>
</evidence>
<protein>
    <submittedName>
        <fullName evidence="3">GALNT12 protein</fullName>
    </submittedName>
</protein>
<reference evidence="3" key="1">
    <citation type="submission" date="2021-02" db="EMBL/GenBank/DDBJ databases">
        <authorList>
            <person name="Dougan E. K."/>
            <person name="Rhodes N."/>
            <person name="Thang M."/>
            <person name="Chan C."/>
        </authorList>
    </citation>
    <scope>NUCLEOTIDE SEQUENCE</scope>
</reference>
<dbReference type="AlphaFoldDB" id="A0A812J6T7"/>
<dbReference type="SMART" id="SM00181">
    <property type="entry name" value="EGF"/>
    <property type="match status" value="3"/>
</dbReference>
<proteinExistence type="predicted"/>
<evidence type="ECO:0000313" key="3">
    <source>
        <dbReference type="EMBL" id="CAE7201096.1"/>
    </source>
</evidence>
<feature type="transmembrane region" description="Helical" evidence="1">
    <location>
        <begin position="43"/>
        <end position="65"/>
    </location>
</feature>
<feature type="domain" description="EGF-like" evidence="2">
    <location>
        <begin position="488"/>
        <end position="555"/>
    </location>
</feature>
<dbReference type="EMBL" id="CAJNDS010000391">
    <property type="protein sequence ID" value="CAE7201096.1"/>
    <property type="molecule type" value="Genomic_DNA"/>
</dbReference>
<name>A0A812J6T7_9DINO</name>
<comment type="caution">
    <text evidence="3">The sequence shown here is derived from an EMBL/GenBank/DDBJ whole genome shotgun (WGS) entry which is preliminary data.</text>
</comment>
<keyword evidence="1" id="KW-1133">Transmembrane helix</keyword>
<dbReference type="PANTHER" id="PTHR24033:SF193">
    <property type="entry name" value="NETRIN-G1-RELATED"/>
    <property type="match status" value="1"/>
</dbReference>
<feature type="domain" description="EGF-like" evidence="2">
    <location>
        <begin position="689"/>
        <end position="748"/>
    </location>
</feature>
<evidence type="ECO:0000256" key="1">
    <source>
        <dbReference type="SAM" id="Phobius"/>
    </source>
</evidence>
<organism evidence="3 4">
    <name type="scientific">Symbiodinium natans</name>
    <dbReference type="NCBI Taxonomy" id="878477"/>
    <lineage>
        <taxon>Eukaryota</taxon>
        <taxon>Sar</taxon>
        <taxon>Alveolata</taxon>
        <taxon>Dinophyceae</taxon>
        <taxon>Suessiales</taxon>
        <taxon>Symbiodiniaceae</taxon>
        <taxon>Symbiodinium</taxon>
    </lineage>
</organism>
<feature type="transmembrane region" description="Helical" evidence="1">
    <location>
        <begin position="331"/>
        <end position="350"/>
    </location>
</feature>
<dbReference type="InterPro" id="IPR051830">
    <property type="entry name" value="NOTCH_homolog"/>
</dbReference>
<dbReference type="InterPro" id="IPR000742">
    <property type="entry name" value="EGF"/>
</dbReference>
<accession>A0A812J6T7</accession>
<dbReference type="PANTHER" id="PTHR24033">
    <property type="entry name" value="EGF-LIKE DOMAIN-CONTAINING PROTEIN"/>
    <property type="match status" value="1"/>
</dbReference>
<gene>
    <name evidence="3" type="primary">GALNT12</name>
    <name evidence="3" type="ORF">SNAT2548_LOCUS6008</name>
</gene>
<dbReference type="OrthoDB" id="409374at2759"/>
<keyword evidence="1" id="KW-0472">Membrane</keyword>
<keyword evidence="1" id="KW-0812">Transmembrane</keyword>
<feature type="transmembrane region" description="Helical" evidence="1">
    <location>
        <begin position="206"/>
        <end position="225"/>
    </location>
</feature>
<dbReference type="Proteomes" id="UP000604046">
    <property type="component" value="Unassembled WGS sequence"/>
</dbReference>
<keyword evidence="4" id="KW-1185">Reference proteome</keyword>
<feature type="domain" description="EGF-like" evidence="2">
    <location>
        <begin position="611"/>
        <end position="671"/>
    </location>
</feature>
<evidence type="ECO:0000259" key="2">
    <source>
        <dbReference type="SMART" id="SM00181"/>
    </source>
</evidence>
<feature type="transmembrane region" description="Helical" evidence="1">
    <location>
        <begin position="237"/>
        <end position="259"/>
    </location>
</feature>